<comment type="caution">
    <text evidence="1">The sequence shown here is derived from an EMBL/GenBank/DDBJ whole genome shotgun (WGS) entry which is preliminary data.</text>
</comment>
<name>A0ABQ0PYL9_9PROT</name>
<organism evidence="1 2">
    <name type="scientific">Acetobacter malorum DSM 14337</name>
    <dbReference type="NCBI Taxonomy" id="1307910"/>
    <lineage>
        <taxon>Bacteria</taxon>
        <taxon>Pseudomonadati</taxon>
        <taxon>Pseudomonadota</taxon>
        <taxon>Alphaproteobacteria</taxon>
        <taxon>Acetobacterales</taxon>
        <taxon>Acetobacteraceae</taxon>
        <taxon>Acetobacter</taxon>
    </lineage>
</organism>
<reference evidence="1" key="1">
    <citation type="submission" date="2013-04" db="EMBL/GenBank/DDBJ databases">
        <title>The genome sequencing project of 58 acetic acid bacteria.</title>
        <authorList>
            <person name="Okamoto-Kainuma A."/>
            <person name="Ishikawa M."/>
            <person name="Umino S."/>
            <person name="Koizumi Y."/>
            <person name="Shiwa Y."/>
            <person name="Yoshikawa H."/>
            <person name="Matsutani M."/>
            <person name="Matsushita K."/>
        </authorList>
    </citation>
    <scope>NUCLEOTIDE SEQUENCE</scope>
    <source>
        <strain evidence="1">DSM 14337</strain>
    </source>
</reference>
<dbReference type="EMBL" id="BAPF01000050">
    <property type="protein sequence ID" value="GBQ84807.1"/>
    <property type="molecule type" value="Genomic_DNA"/>
</dbReference>
<proteinExistence type="predicted"/>
<sequence>MISVQLNVALAHGKEECFMTYGCDQITKKINETWDAVERAERQAAPESV</sequence>
<accession>A0ABQ0PYL9</accession>
<evidence type="ECO:0000313" key="1">
    <source>
        <dbReference type="EMBL" id="GBQ84807.1"/>
    </source>
</evidence>
<evidence type="ECO:0000313" key="2">
    <source>
        <dbReference type="Proteomes" id="UP001065047"/>
    </source>
</evidence>
<gene>
    <name evidence="1" type="ORF">AA14337_2918</name>
</gene>
<keyword evidence="2" id="KW-1185">Reference proteome</keyword>
<dbReference type="Proteomes" id="UP001065047">
    <property type="component" value="Unassembled WGS sequence"/>
</dbReference>
<protein>
    <submittedName>
        <fullName evidence="1">Uncharacterized protein</fullName>
    </submittedName>
</protein>